<name>A0ABQ2INF5_9PSEU</name>
<feature type="region of interest" description="Disordered" evidence="1">
    <location>
        <begin position="33"/>
        <end position="68"/>
    </location>
</feature>
<dbReference type="Proteomes" id="UP000597656">
    <property type="component" value="Unassembled WGS sequence"/>
</dbReference>
<keyword evidence="3" id="KW-1185">Reference proteome</keyword>
<dbReference type="EMBL" id="BMNC01000018">
    <property type="protein sequence ID" value="GGN22997.1"/>
    <property type="molecule type" value="Genomic_DNA"/>
</dbReference>
<gene>
    <name evidence="2" type="ORF">GCM10011609_75520</name>
</gene>
<comment type="caution">
    <text evidence="2">The sequence shown here is derived from an EMBL/GenBank/DDBJ whole genome shotgun (WGS) entry which is preliminary data.</text>
</comment>
<sequence>MVRPDPTSSWAFAGPRQWHRVVDPHLELRQRGEISAGRGDTQEQLEPDAEGGSSVNVKTWDAGDEADT</sequence>
<evidence type="ECO:0000313" key="2">
    <source>
        <dbReference type="EMBL" id="GGN22997.1"/>
    </source>
</evidence>
<protein>
    <submittedName>
        <fullName evidence="2">Uncharacterized protein</fullName>
    </submittedName>
</protein>
<evidence type="ECO:0000256" key="1">
    <source>
        <dbReference type="SAM" id="MobiDB-lite"/>
    </source>
</evidence>
<proteinExistence type="predicted"/>
<evidence type="ECO:0000313" key="3">
    <source>
        <dbReference type="Proteomes" id="UP000597656"/>
    </source>
</evidence>
<reference evidence="3" key="1">
    <citation type="journal article" date="2019" name="Int. J. Syst. Evol. Microbiol.">
        <title>The Global Catalogue of Microorganisms (GCM) 10K type strain sequencing project: providing services to taxonomists for standard genome sequencing and annotation.</title>
        <authorList>
            <consortium name="The Broad Institute Genomics Platform"/>
            <consortium name="The Broad Institute Genome Sequencing Center for Infectious Disease"/>
            <person name="Wu L."/>
            <person name="Ma J."/>
        </authorList>
    </citation>
    <scope>NUCLEOTIDE SEQUENCE [LARGE SCALE GENOMIC DNA]</scope>
    <source>
        <strain evidence="3">CGMCC 4.7319</strain>
    </source>
</reference>
<organism evidence="2 3">
    <name type="scientific">Lentzea pudingi</name>
    <dbReference type="NCBI Taxonomy" id="1789439"/>
    <lineage>
        <taxon>Bacteria</taxon>
        <taxon>Bacillati</taxon>
        <taxon>Actinomycetota</taxon>
        <taxon>Actinomycetes</taxon>
        <taxon>Pseudonocardiales</taxon>
        <taxon>Pseudonocardiaceae</taxon>
        <taxon>Lentzea</taxon>
    </lineage>
</organism>
<accession>A0ABQ2INF5</accession>